<evidence type="ECO:0000313" key="2">
    <source>
        <dbReference type="EMBL" id="QHT91137.1"/>
    </source>
</evidence>
<organism evidence="2">
    <name type="scientific">viral metagenome</name>
    <dbReference type="NCBI Taxonomy" id="1070528"/>
    <lineage>
        <taxon>unclassified sequences</taxon>
        <taxon>metagenomes</taxon>
        <taxon>organismal metagenomes</taxon>
    </lineage>
</organism>
<accession>A0A6C0IGV3</accession>
<name>A0A6C0IGV3_9ZZZZ</name>
<dbReference type="EMBL" id="MN740163">
    <property type="protein sequence ID" value="QHT91137.1"/>
    <property type="molecule type" value="Genomic_DNA"/>
</dbReference>
<reference evidence="2" key="1">
    <citation type="journal article" date="2020" name="Nature">
        <title>Giant virus diversity and host interactions through global metagenomics.</title>
        <authorList>
            <person name="Schulz F."/>
            <person name="Roux S."/>
            <person name="Paez-Espino D."/>
            <person name="Jungbluth S."/>
            <person name="Walsh D.A."/>
            <person name="Denef V.J."/>
            <person name="McMahon K.D."/>
            <person name="Konstantinidis K.T."/>
            <person name="Eloe-Fadrosh E.A."/>
            <person name="Kyrpides N.C."/>
            <person name="Woyke T."/>
        </authorList>
    </citation>
    <scope>NUCLEOTIDE SEQUENCE</scope>
    <source>
        <strain evidence="2">GVMAG-M-3300023184-72</strain>
    </source>
</reference>
<protein>
    <submittedName>
        <fullName evidence="2">Uncharacterized protein</fullName>
    </submittedName>
</protein>
<dbReference type="AlphaFoldDB" id="A0A6C0IGV3"/>
<proteinExistence type="predicted"/>
<evidence type="ECO:0000256" key="1">
    <source>
        <dbReference type="SAM" id="Coils"/>
    </source>
</evidence>
<feature type="coiled-coil region" evidence="1">
    <location>
        <begin position="50"/>
        <end position="142"/>
    </location>
</feature>
<keyword evidence="1" id="KW-0175">Coiled coil</keyword>
<feature type="coiled-coil region" evidence="1">
    <location>
        <begin position="305"/>
        <end position="332"/>
    </location>
</feature>
<sequence>MSLKIITLTIPEESILNIENFSPEENYQMLKIGSSCLMQGRKIVAGLTQKEIYEKIKNESKEEIQKLEMNIIVEKELTKKMEERITAIYDTQMSQMEKQLEVLSTKLRTYEVENKDLVKKEVDKATEKYELLLQEKDKQNQLNREVFDKAEKLINKTGNKSSISIGDDGEQIFENLVDTFKDFVGYKIENKAKQGHKGDFHLFFKDFNILVDSKNYSGSVQKKEIVKIESDLSINDNMNFAWMVSLNSNISDYNRFPIMTKWITTDVGVKCILFINNLLEHKEPRNILRQAWLMCEDFYKLTKSIDKEDVELEEYREKNLLYKKQIEKLQERALEIRRSINTSFNILKHMDNDILEMLSNISDKIVNENFVSNNKIKEWWDDNIEYSDDEYKMTSTEIWNKFKRDNKEYVGENKITIELFKSMLTCIVSSSNYIDKGKKSAIEFVGFKWKLMEVYPIDNLEIENQVIEKNKKVKNKNV</sequence>